<comment type="caution">
    <text evidence="2">The sequence shown here is derived from an EMBL/GenBank/DDBJ whole genome shotgun (WGS) entry which is preliminary data.</text>
</comment>
<dbReference type="Proteomes" id="UP000886998">
    <property type="component" value="Unassembled WGS sequence"/>
</dbReference>
<dbReference type="FunFam" id="3.30.710.10:FF:000159">
    <property type="entry name" value="Speckle-type POZ protein B"/>
    <property type="match status" value="1"/>
</dbReference>
<dbReference type="PROSITE" id="PS50097">
    <property type="entry name" value="BTB"/>
    <property type="match status" value="1"/>
</dbReference>
<protein>
    <submittedName>
        <fullName evidence="2">Protein roadkill</fullName>
    </submittedName>
</protein>
<dbReference type="Gene3D" id="3.30.710.10">
    <property type="entry name" value="Potassium Channel Kv1.1, Chain A"/>
    <property type="match status" value="1"/>
</dbReference>
<accession>A0A8X6YIU6</accession>
<dbReference type="InterPro" id="IPR011333">
    <property type="entry name" value="SKP1/BTB/POZ_sf"/>
</dbReference>
<dbReference type="Pfam" id="PF00651">
    <property type="entry name" value="BTB"/>
    <property type="match status" value="1"/>
</dbReference>
<reference evidence="2" key="1">
    <citation type="submission" date="2020-08" db="EMBL/GenBank/DDBJ databases">
        <title>Multicomponent nature underlies the extraordinary mechanical properties of spider dragline silk.</title>
        <authorList>
            <person name="Kono N."/>
            <person name="Nakamura H."/>
            <person name="Mori M."/>
            <person name="Yoshida Y."/>
            <person name="Ohtoshi R."/>
            <person name="Malay A.D."/>
            <person name="Moran D.A.P."/>
            <person name="Tomita M."/>
            <person name="Numata K."/>
            <person name="Arakawa K."/>
        </authorList>
    </citation>
    <scope>NUCLEOTIDE SEQUENCE</scope>
</reference>
<dbReference type="PANTHER" id="PTHR24413">
    <property type="entry name" value="SPECKLE-TYPE POZ PROTEIN"/>
    <property type="match status" value="1"/>
</dbReference>
<proteinExistence type="predicted"/>
<name>A0A8X6YIU6_9ARAC</name>
<evidence type="ECO:0000313" key="2">
    <source>
        <dbReference type="EMBL" id="GFY70364.1"/>
    </source>
</evidence>
<keyword evidence="3" id="KW-1185">Reference proteome</keyword>
<dbReference type="SUPFAM" id="SSF54695">
    <property type="entry name" value="POZ domain"/>
    <property type="match status" value="1"/>
</dbReference>
<dbReference type="OrthoDB" id="6359816at2759"/>
<organism evidence="2 3">
    <name type="scientific">Trichonephila inaurata madagascariensis</name>
    <dbReference type="NCBI Taxonomy" id="2747483"/>
    <lineage>
        <taxon>Eukaryota</taxon>
        <taxon>Metazoa</taxon>
        <taxon>Ecdysozoa</taxon>
        <taxon>Arthropoda</taxon>
        <taxon>Chelicerata</taxon>
        <taxon>Arachnida</taxon>
        <taxon>Araneae</taxon>
        <taxon>Araneomorphae</taxon>
        <taxon>Entelegynae</taxon>
        <taxon>Araneoidea</taxon>
        <taxon>Nephilidae</taxon>
        <taxon>Trichonephila</taxon>
        <taxon>Trichonephila inaurata</taxon>
    </lineage>
</organism>
<feature type="domain" description="BTB" evidence="1">
    <location>
        <begin position="187"/>
        <end position="254"/>
    </location>
</feature>
<evidence type="ECO:0000259" key="1">
    <source>
        <dbReference type="PROSITE" id="PS50097"/>
    </source>
</evidence>
<dbReference type="SMART" id="SM00225">
    <property type="entry name" value="BTB"/>
    <property type="match status" value="1"/>
</dbReference>
<sequence>METPICTHTERLKKCGVLTKKDVLRWKVDAALFETSECMIRSDFFKFTPCPDSKFFLVVFSVDTNTFFTVGLCRIPLVEGEVENNLSIKVSFSLLDIRNRCHHTCDRILKDEDSIQASFDRSCYTKHNAMFLREGKLIIHCSMDVEEILSEDVSEEKNFMKEKVPIENLSKDLADDLGSLLQLGLHTDVTLNVGEEKFQAHRAILAARSPVFAKMFEHESLEKMENRVVIEDISVDAMKQLLHYLYTGDTDELSTEEFLSLFVAADKYNLPKLKKNCSDSLCSRVTSNIALNVLVVANLHGDDDLKEAAIKTVLANAVEVMKSEEWLIFLREYPEVANGIILNLAMNAVKIKDTKSSSVNKQKS</sequence>
<dbReference type="EMBL" id="BMAV01018201">
    <property type="protein sequence ID" value="GFY70364.1"/>
    <property type="molecule type" value="Genomic_DNA"/>
</dbReference>
<dbReference type="InterPro" id="IPR000210">
    <property type="entry name" value="BTB/POZ_dom"/>
</dbReference>
<gene>
    <name evidence="2" type="primary">rdx</name>
    <name evidence="2" type="ORF">TNIN_208691</name>
</gene>
<dbReference type="Gene3D" id="1.25.40.420">
    <property type="match status" value="1"/>
</dbReference>
<evidence type="ECO:0000313" key="3">
    <source>
        <dbReference type="Proteomes" id="UP000886998"/>
    </source>
</evidence>
<dbReference type="AlphaFoldDB" id="A0A8X6YIU6"/>